<feature type="compositionally biased region" description="Basic residues" evidence="2">
    <location>
        <begin position="302"/>
        <end position="320"/>
    </location>
</feature>
<dbReference type="CDD" id="cd00085">
    <property type="entry name" value="HNHc"/>
    <property type="match status" value="1"/>
</dbReference>
<feature type="compositionally biased region" description="Pro residues" evidence="2">
    <location>
        <begin position="175"/>
        <end position="184"/>
    </location>
</feature>
<dbReference type="Proteomes" id="UP000070054">
    <property type="component" value="Unassembled WGS sequence"/>
</dbReference>
<feature type="compositionally biased region" description="Basic and acidic residues" evidence="2">
    <location>
        <begin position="378"/>
        <end position="392"/>
    </location>
</feature>
<dbReference type="EMBL" id="JEMN01001082">
    <property type="protein sequence ID" value="KXH48977.1"/>
    <property type="molecule type" value="Genomic_DNA"/>
</dbReference>
<evidence type="ECO:0000313" key="3">
    <source>
        <dbReference type="EMBL" id="KXH48977.1"/>
    </source>
</evidence>
<keyword evidence="1" id="KW-0175">Coiled coil</keyword>
<evidence type="ECO:0000256" key="1">
    <source>
        <dbReference type="SAM" id="Coils"/>
    </source>
</evidence>
<evidence type="ECO:0000256" key="2">
    <source>
        <dbReference type="SAM" id="MobiDB-lite"/>
    </source>
</evidence>
<evidence type="ECO:0000313" key="4">
    <source>
        <dbReference type="Proteomes" id="UP000070054"/>
    </source>
</evidence>
<proteinExistence type="predicted"/>
<feature type="compositionally biased region" description="Low complexity" evidence="2">
    <location>
        <begin position="185"/>
        <end position="197"/>
    </location>
</feature>
<keyword evidence="4" id="KW-1185">Reference proteome</keyword>
<dbReference type="PANTHER" id="PTHR37827:SF1">
    <property type="entry name" value="HNH DOMAIN-CONTAINING PROTEIN"/>
    <property type="match status" value="1"/>
</dbReference>
<dbReference type="PANTHER" id="PTHR37827">
    <property type="entry name" value="TUDOR DOMAIN-CONTAINING PROTEIN"/>
    <property type="match status" value="1"/>
</dbReference>
<dbReference type="AlphaFoldDB" id="A0A135TLJ8"/>
<accession>A0A135TLJ8</accession>
<name>A0A135TLJ8_9PEZI</name>
<feature type="coiled-coil region" evidence="1">
    <location>
        <begin position="534"/>
        <end position="578"/>
    </location>
</feature>
<reference evidence="3 4" key="1">
    <citation type="submission" date="2014-02" db="EMBL/GenBank/DDBJ databases">
        <title>The genome sequence of Colletotrichum nymphaeae SA-01.</title>
        <authorList>
            <person name="Baroncelli R."/>
            <person name="Thon M.R."/>
        </authorList>
    </citation>
    <scope>NUCLEOTIDE SEQUENCE [LARGE SCALE GENOMIC DNA]</scope>
    <source>
        <strain evidence="3 4">SA-01</strain>
    </source>
</reference>
<feature type="region of interest" description="Disordered" evidence="2">
    <location>
        <begin position="844"/>
        <end position="867"/>
    </location>
</feature>
<evidence type="ECO:0008006" key="5">
    <source>
        <dbReference type="Google" id="ProtNLM"/>
    </source>
</evidence>
<dbReference type="CDD" id="cd22265">
    <property type="entry name" value="UDM1_RNF168"/>
    <property type="match status" value="1"/>
</dbReference>
<comment type="caution">
    <text evidence="3">The sequence shown here is derived from an EMBL/GenBank/DDBJ whole genome shotgun (WGS) entry which is preliminary data.</text>
</comment>
<feature type="region of interest" description="Disordered" evidence="2">
    <location>
        <begin position="259"/>
        <end position="449"/>
    </location>
</feature>
<feature type="compositionally biased region" description="Low complexity" evidence="2">
    <location>
        <begin position="130"/>
        <end position="148"/>
    </location>
</feature>
<feature type="compositionally biased region" description="Polar residues" evidence="2">
    <location>
        <begin position="284"/>
        <end position="301"/>
    </location>
</feature>
<sequence>MHILSTVARSITSRSLARVEQIQSTHGSYVRFFTCSCSLCGAEAPRPSEDGMHHSRLTLPGSGSVIVEHSKGGANQAGTSDPHAVSVQPPERPKAPSAWGSFGSKIAKARPIPKVVKKGPAPAGVKGHASRSTSSSKTTTTPSSTGKAKSAKRNPSPPASAQWGTFHALQVQGPAPDPNPPPKPKLLSRPRAGAPAPRWRRNSLPAQARAGKWGGFHQEQGAPASGHVDDEGLVVHDEYWSNVDPVVEGNLELSLETSLSKDVGDNSEEVGAKEVPSEVLTEQPVLSNPQHRQNTASVSTSKRGKERARAVPRTRSRKSGPKSAAGSGTGSWGNFFEDIERSDPEIARMTGNEEEADAPAPSRSIAGDTASSSAYVSSERDAPYGTHVHPEPTPDFYEDILPLPSRPHESNASKAEDIPALAPGAGPGEAESKDSSTQPHPDQHQPAVQEDMTIMSRQQALSVLLQEPVEPVPRDINEQEHAAVKEGRTCYSDIVSAEQRLTEQRHIKEYMRERSAIDRYPEERRGRKRHAEERRIREQELRTEERRIKKLRTAERRVEVLREEERRAHKKARQADERRAAEFRILERRIKELGESGPSPNERLMERYANFQAMLQSHPSNITKEALRDFDDILKELSTETVEYYRELEFIRNWLYWLRTLVSALDVGSIDPGVCELCERETHKITRHHVIPRSQRDRDRFTIEEMNELLALCLPCHITLHRAIPNEELADEFNSLARIMTHPRMQSWLVFAKAHSIGDLHGLMRLPGTDGTLELEEDERRLHLLHLEEHMANFATRRRQDWLALRYFLKSRIPWHVRNSEVRHVLFDQKEGQSWKGALLERLRNGGDDRGDIVTEKGSRRNRRRDR</sequence>
<dbReference type="InterPro" id="IPR003615">
    <property type="entry name" value="HNH_nuc"/>
</dbReference>
<feature type="compositionally biased region" description="Basic and acidic residues" evidence="2">
    <location>
        <begin position="844"/>
        <end position="859"/>
    </location>
</feature>
<gene>
    <name evidence="3" type="ORF">CNYM01_05314</name>
</gene>
<feature type="region of interest" description="Disordered" evidence="2">
    <location>
        <begin position="63"/>
        <end position="204"/>
    </location>
</feature>
<feature type="compositionally biased region" description="Basic and acidic residues" evidence="2">
    <location>
        <begin position="406"/>
        <end position="417"/>
    </location>
</feature>
<organism evidence="3 4">
    <name type="scientific">Colletotrichum nymphaeae SA-01</name>
    <dbReference type="NCBI Taxonomy" id="1460502"/>
    <lineage>
        <taxon>Eukaryota</taxon>
        <taxon>Fungi</taxon>
        <taxon>Dikarya</taxon>
        <taxon>Ascomycota</taxon>
        <taxon>Pezizomycotina</taxon>
        <taxon>Sordariomycetes</taxon>
        <taxon>Hypocreomycetidae</taxon>
        <taxon>Glomerellales</taxon>
        <taxon>Glomerellaceae</taxon>
        <taxon>Colletotrichum</taxon>
        <taxon>Colletotrichum acutatum species complex</taxon>
    </lineage>
</organism>
<protein>
    <recommendedName>
        <fullName evidence="5">HNH nuclease domain-containing protein</fullName>
    </recommendedName>
</protein>
<dbReference type="OrthoDB" id="4850648at2759"/>